<comment type="caution">
    <text evidence="11">Lacks conserved residue(s) required for the propagation of feature annotation.</text>
</comment>
<comment type="function">
    <text evidence="1 11">Converts cobyric acid to cobinamide by the addition of aminopropanol on the F carboxylic group.</text>
</comment>
<comment type="similarity">
    <text evidence="4 11">Belongs to the CobD/CbiB family.</text>
</comment>
<dbReference type="Proteomes" id="UP000232412">
    <property type="component" value="Unassembled WGS sequence"/>
</dbReference>
<organism evidence="12 13">
    <name type="scientific">Nitrosotalea sinensis</name>
    <dbReference type="NCBI Taxonomy" id="1499975"/>
    <lineage>
        <taxon>Archaea</taxon>
        <taxon>Nitrososphaerota</taxon>
        <taxon>Nitrososphaeria</taxon>
        <taxon>Nitrosotaleales</taxon>
        <taxon>Nitrosotaleaceae</taxon>
        <taxon>Nitrosotalea</taxon>
    </lineage>
</organism>
<keyword evidence="7 11" id="KW-0169">Cobalamin biosynthesis</keyword>
<accession>A0A2H1EFA6</accession>
<evidence type="ECO:0000256" key="6">
    <source>
        <dbReference type="ARBA" id="ARBA00022475"/>
    </source>
</evidence>
<dbReference type="PANTHER" id="PTHR34308">
    <property type="entry name" value="COBALAMIN BIOSYNTHESIS PROTEIN CBIB"/>
    <property type="match status" value="1"/>
</dbReference>
<keyword evidence="10 11" id="KW-0472">Membrane</keyword>
<evidence type="ECO:0000256" key="7">
    <source>
        <dbReference type="ARBA" id="ARBA00022573"/>
    </source>
</evidence>
<comment type="subcellular location">
    <subcellularLocation>
        <location evidence="2 11">Cell membrane</location>
        <topology evidence="2 11">Multi-pass membrane protein</topology>
    </subcellularLocation>
</comment>
<keyword evidence="8 11" id="KW-0812">Transmembrane</keyword>
<sequence>MMFVPIIAVIIALVLDLVFGDPKNRYHPTVWIGRIIGKIIPYTRSQNPTNEKINGTLGIVFIVILISVLISLFSSSMNQIYNLDSNIYKTLLVITGVIATGILLKTTIAIKGMESHASAIMDSLSKNDLEGARVKLSMIVKRDTMNLDKQHVISATLESISENIVDGITGPLFYFSFFGLIGAFVYRTINTADSMVGYKTDIFRNVGWFAANCDKALNFLPSRLTSLVMILSCIILKKDWRHSIHIMKRDGPKTESPNAGYPMATLAGALGIKFEKIEHYVLGDGNSVITEMHFKSAISIMKLTSIMFTLCFTIPVIIILSSIGWWFNV</sequence>
<evidence type="ECO:0000256" key="1">
    <source>
        <dbReference type="ARBA" id="ARBA00003384"/>
    </source>
</evidence>
<reference evidence="13" key="1">
    <citation type="submission" date="2016-12" db="EMBL/GenBank/DDBJ databases">
        <authorList>
            <person name="Herbold C."/>
        </authorList>
    </citation>
    <scope>NUCLEOTIDE SEQUENCE [LARGE SCALE GENOMIC DNA]</scope>
</reference>
<evidence type="ECO:0000256" key="2">
    <source>
        <dbReference type="ARBA" id="ARBA00004651"/>
    </source>
</evidence>
<dbReference type="GO" id="GO:0048472">
    <property type="term" value="F:threonine-phosphate decarboxylase activity"/>
    <property type="evidence" value="ECO:0007669"/>
    <property type="project" value="InterPro"/>
</dbReference>
<feature type="transmembrane region" description="Helical" evidence="11">
    <location>
        <begin position="172"/>
        <end position="189"/>
    </location>
</feature>
<keyword evidence="9 11" id="KW-1133">Transmembrane helix</keyword>
<dbReference type="GO" id="GO:0015420">
    <property type="term" value="F:ABC-type vitamin B12 transporter activity"/>
    <property type="evidence" value="ECO:0007669"/>
    <property type="project" value="UniProtKB-UniRule"/>
</dbReference>
<dbReference type="NCBIfam" id="NF002281">
    <property type="entry name" value="PRK01209.2-5"/>
    <property type="match status" value="1"/>
</dbReference>
<evidence type="ECO:0000256" key="4">
    <source>
        <dbReference type="ARBA" id="ARBA00006263"/>
    </source>
</evidence>
<protein>
    <recommendedName>
        <fullName evidence="5 11">Probable cobalamin biosynthesis protein CobD</fullName>
    </recommendedName>
</protein>
<dbReference type="Pfam" id="PF03186">
    <property type="entry name" value="CobD_Cbib"/>
    <property type="match status" value="1"/>
</dbReference>
<evidence type="ECO:0000256" key="5">
    <source>
        <dbReference type="ARBA" id="ARBA00016185"/>
    </source>
</evidence>
<comment type="pathway">
    <text evidence="3 11">Cofactor biosynthesis; adenosylcobalamin biosynthesis.</text>
</comment>
<evidence type="ECO:0000256" key="9">
    <source>
        <dbReference type="ARBA" id="ARBA00022989"/>
    </source>
</evidence>
<evidence type="ECO:0000313" key="12">
    <source>
        <dbReference type="EMBL" id="SHO44089.1"/>
    </source>
</evidence>
<evidence type="ECO:0000256" key="11">
    <source>
        <dbReference type="HAMAP-Rule" id="MF_00024"/>
    </source>
</evidence>
<dbReference type="GO" id="GO:0005886">
    <property type="term" value="C:plasma membrane"/>
    <property type="evidence" value="ECO:0007669"/>
    <property type="project" value="UniProtKB-SubCell"/>
</dbReference>
<dbReference type="PANTHER" id="PTHR34308:SF1">
    <property type="entry name" value="COBALAMIN BIOSYNTHESIS PROTEIN CBIB"/>
    <property type="match status" value="1"/>
</dbReference>
<evidence type="ECO:0000256" key="8">
    <source>
        <dbReference type="ARBA" id="ARBA00022692"/>
    </source>
</evidence>
<keyword evidence="6 11" id="KW-1003">Cell membrane</keyword>
<dbReference type="EMBL" id="FRFC01000003">
    <property type="protein sequence ID" value="SHO44089.1"/>
    <property type="molecule type" value="Genomic_DNA"/>
</dbReference>
<gene>
    <name evidence="11 12" type="primary">cobD</name>
    <name evidence="12" type="ORF">NSIN_20235</name>
</gene>
<dbReference type="GO" id="GO:0009236">
    <property type="term" value="P:cobalamin biosynthetic process"/>
    <property type="evidence" value="ECO:0007669"/>
    <property type="project" value="UniProtKB-UniRule"/>
</dbReference>
<evidence type="ECO:0000256" key="3">
    <source>
        <dbReference type="ARBA" id="ARBA00004953"/>
    </source>
</evidence>
<proteinExistence type="inferred from homology"/>
<dbReference type="NCBIfam" id="TIGR00380">
    <property type="entry name" value="cobal_cbiB"/>
    <property type="match status" value="1"/>
</dbReference>
<dbReference type="InterPro" id="IPR004485">
    <property type="entry name" value="Cobalamin_biosynth_CobD/CbiB"/>
</dbReference>
<feature type="transmembrane region" description="Helical" evidence="11">
    <location>
        <begin position="86"/>
        <end position="104"/>
    </location>
</feature>
<evidence type="ECO:0000313" key="13">
    <source>
        <dbReference type="Proteomes" id="UP000232412"/>
    </source>
</evidence>
<dbReference type="AlphaFoldDB" id="A0A2H1EFA6"/>
<name>A0A2H1EFA6_9ARCH</name>
<evidence type="ECO:0000256" key="10">
    <source>
        <dbReference type="ARBA" id="ARBA00023136"/>
    </source>
</evidence>
<feature type="transmembrane region" description="Helical" evidence="11">
    <location>
        <begin position="303"/>
        <end position="327"/>
    </location>
</feature>
<dbReference type="OrthoDB" id="46105at2157"/>
<dbReference type="UniPathway" id="UPA00148"/>
<keyword evidence="13" id="KW-1185">Reference proteome</keyword>
<dbReference type="HAMAP" id="MF_00024">
    <property type="entry name" value="CobD_CbiB"/>
    <property type="match status" value="1"/>
</dbReference>
<feature type="transmembrane region" description="Helical" evidence="11">
    <location>
        <begin position="53"/>
        <end position="74"/>
    </location>
</feature>